<dbReference type="RefSeq" id="XP_046066597.1">
    <property type="nucleotide sequence ID" value="XM_046212187.1"/>
</dbReference>
<proteinExistence type="inferred from homology"/>
<comment type="caution">
    <text evidence="8">The sequence shown here is derived from an EMBL/GenBank/DDBJ whole genome shotgun (WGS) entry which is preliminary data.</text>
</comment>
<dbReference type="GO" id="GO:0046348">
    <property type="term" value="P:amino sugar catabolic process"/>
    <property type="evidence" value="ECO:0007669"/>
    <property type="project" value="InterPro"/>
</dbReference>
<dbReference type="PANTHER" id="PTHR10088">
    <property type="entry name" value="GLUCOKINASE REGULATORY PROTEIN"/>
    <property type="match status" value="1"/>
</dbReference>
<evidence type="ECO:0000313" key="9">
    <source>
        <dbReference type="Proteomes" id="UP001201262"/>
    </source>
</evidence>
<evidence type="ECO:0000256" key="1">
    <source>
        <dbReference type="ARBA" id="ARBA00006198"/>
    </source>
</evidence>
<evidence type="ECO:0000313" key="8">
    <source>
        <dbReference type="EMBL" id="KAH8690314.1"/>
    </source>
</evidence>
<dbReference type="InterPro" id="IPR002731">
    <property type="entry name" value="ATPase_BadF"/>
</dbReference>
<dbReference type="GO" id="GO:0016835">
    <property type="term" value="F:carbon-oxygen lyase activity"/>
    <property type="evidence" value="ECO:0007669"/>
    <property type="project" value="InterPro"/>
</dbReference>
<dbReference type="HAMAP" id="MF_00068">
    <property type="entry name" value="MurQ"/>
    <property type="match status" value="1"/>
</dbReference>
<dbReference type="InterPro" id="IPR001347">
    <property type="entry name" value="SIS_dom"/>
</dbReference>
<dbReference type="FunFam" id="3.40.50.10490:FF:000014">
    <property type="entry name" value="N-acetylmuramic acid 6-phosphate etherase"/>
    <property type="match status" value="1"/>
</dbReference>
<dbReference type="GO" id="GO:0004857">
    <property type="term" value="F:enzyme inhibitor activity"/>
    <property type="evidence" value="ECO:0007669"/>
    <property type="project" value="TreeGrafter"/>
</dbReference>
<dbReference type="InterPro" id="IPR046348">
    <property type="entry name" value="SIS_dom_sf"/>
</dbReference>
<dbReference type="NCBIfam" id="TIGR00274">
    <property type="entry name" value="N-acetylmuramic acid 6-phosphate etherase"/>
    <property type="match status" value="1"/>
</dbReference>
<dbReference type="PROSITE" id="PS51464">
    <property type="entry name" value="SIS"/>
    <property type="match status" value="1"/>
</dbReference>
<protein>
    <recommendedName>
        <fullName evidence="3">N-acetyl-D-glucosamine kinase</fullName>
        <ecNumber evidence="2">2.7.1.59</ecNumber>
    </recommendedName>
    <alternativeName>
        <fullName evidence="6">GlcNAc kinase</fullName>
    </alternativeName>
</protein>
<evidence type="ECO:0000256" key="2">
    <source>
        <dbReference type="ARBA" id="ARBA00012122"/>
    </source>
</evidence>
<dbReference type="GO" id="GO:0042593">
    <property type="term" value="P:glucose homeostasis"/>
    <property type="evidence" value="ECO:0007669"/>
    <property type="project" value="TreeGrafter"/>
</dbReference>
<gene>
    <name evidence="8" type="ORF">BGW36DRAFT_306840</name>
</gene>
<dbReference type="PANTHER" id="PTHR10088:SF4">
    <property type="entry name" value="GLUCOKINASE REGULATORY PROTEIN"/>
    <property type="match status" value="1"/>
</dbReference>
<evidence type="ECO:0000256" key="3">
    <source>
        <dbReference type="ARBA" id="ARBA00014974"/>
    </source>
</evidence>
<dbReference type="InterPro" id="IPR005486">
    <property type="entry name" value="Glucokinase_regulatory_CS"/>
</dbReference>
<dbReference type="Pfam" id="PF22645">
    <property type="entry name" value="GKRP_SIS_N"/>
    <property type="match status" value="1"/>
</dbReference>
<dbReference type="SUPFAM" id="SSF53697">
    <property type="entry name" value="SIS domain"/>
    <property type="match status" value="1"/>
</dbReference>
<keyword evidence="4" id="KW-0456">Lyase</keyword>
<dbReference type="GO" id="GO:0005829">
    <property type="term" value="C:cytosol"/>
    <property type="evidence" value="ECO:0007669"/>
    <property type="project" value="TreeGrafter"/>
</dbReference>
<dbReference type="InterPro" id="IPR005488">
    <property type="entry name" value="Etherase_MurQ"/>
</dbReference>
<keyword evidence="9" id="KW-1185">Reference proteome</keyword>
<dbReference type="GO" id="GO:0019899">
    <property type="term" value="F:enzyme binding"/>
    <property type="evidence" value="ECO:0007669"/>
    <property type="project" value="TreeGrafter"/>
</dbReference>
<sequence length="681" mass="72792">MAHDLDLSGLQTEAINICTSHIDRVSTREMCAIMNNEDQKVATSVTPCLDDIARAIDLLLPRVRRGGRVIYIGAGTSGRLGVLDSSEILPTFAAPSTQFVGLIAGGDAAIRMAQEGAEDSFDDGRNDLAGLELDPERDSVIGIAASGRTPYVLGALDYAKCIGALTIGIACVSPSSMNDSGTVDVMISPLPGPEIVTGSTRLKAGTATKLVLNMLSTGTMIKAGKTYGNMMVDLIASNEKLAQRSRNILRSLSTRCFSMTEQSLDDLLAKCDRSVKLALVVVERGLTVEQGRQQLKDADGVLDRVLHPNKDNHLQKLAIYGFGPYVPVLCIDGGGSKCAAVTAISNNIRGQGISGPCNLTDGKFDLTIKSMVTATSHSLDDLAKALSEENGNDMTGKPNSPKREKQSLPFPTVWIAAAGMDRPGMRERVKAVLSPILGLNESTNIRITNDVDLLAAAMIRHPEISSSIVLIAGTGSIAIRYAVDGETLFPKRIIRSGGWGHLLGDEGAGYAIGREAIRYTLWSIEEFQLGLQKIPLTFLAKRIISIFNDSAALLEEGSVIVDLLSQVLVGGDDQLTKARIARVAQTVLNAADEGDDEASRILLTQVSALFDRILSRLLMPQSHGYVNPSRCGLILAGGVMLHKAYQNLFHSRLAADSIKFAYVETVSNAALIGVEYMLNSQ</sequence>
<dbReference type="GO" id="GO:0030246">
    <property type="term" value="F:carbohydrate binding"/>
    <property type="evidence" value="ECO:0007669"/>
    <property type="project" value="TreeGrafter"/>
</dbReference>
<reference evidence="8" key="1">
    <citation type="submission" date="2021-12" db="EMBL/GenBank/DDBJ databases">
        <title>Convergent genome expansion in fungi linked to evolution of root-endophyte symbiosis.</title>
        <authorList>
            <consortium name="DOE Joint Genome Institute"/>
            <person name="Ke Y.-H."/>
            <person name="Bonito G."/>
            <person name="Liao H.-L."/>
            <person name="Looney B."/>
            <person name="Rojas-Flechas A."/>
            <person name="Nash J."/>
            <person name="Hameed K."/>
            <person name="Schadt C."/>
            <person name="Martin F."/>
            <person name="Crous P.W."/>
            <person name="Miettinen O."/>
            <person name="Magnuson J.K."/>
            <person name="Labbe J."/>
            <person name="Jacobson D."/>
            <person name="Doktycz M.J."/>
            <person name="Veneault-Fourrey C."/>
            <person name="Kuo A."/>
            <person name="Mondo S."/>
            <person name="Calhoun S."/>
            <person name="Riley R."/>
            <person name="Ohm R."/>
            <person name="LaButti K."/>
            <person name="Andreopoulos B."/>
            <person name="Pangilinan J."/>
            <person name="Nolan M."/>
            <person name="Tritt A."/>
            <person name="Clum A."/>
            <person name="Lipzen A."/>
            <person name="Daum C."/>
            <person name="Barry K."/>
            <person name="Grigoriev I.V."/>
            <person name="Vilgalys R."/>
        </authorList>
    </citation>
    <scope>NUCLEOTIDE SEQUENCE</scope>
    <source>
        <strain evidence="8">PMI_201</strain>
    </source>
</reference>
<dbReference type="Gene3D" id="1.10.8.1080">
    <property type="match status" value="1"/>
</dbReference>
<dbReference type="EMBL" id="JAJTJA010000014">
    <property type="protein sequence ID" value="KAH8690314.1"/>
    <property type="molecule type" value="Genomic_DNA"/>
</dbReference>
<dbReference type="GO" id="GO:0009750">
    <property type="term" value="P:response to fructose"/>
    <property type="evidence" value="ECO:0007669"/>
    <property type="project" value="TreeGrafter"/>
</dbReference>
<dbReference type="GeneID" id="70242474"/>
<dbReference type="EC" id="2.7.1.59" evidence="2"/>
<dbReference type="CDD" id="cd05007">
    <property type="entry name" value="SIS_Etherase"/>
    <property type="match status" value="1"/>
</dbReference>
<dbReference type="Proteomes" id="UP001201262">
    <property type="component" value="Unassembled WGS sequence"/>
</dbReference>
<name>A0AAD4KFD0_9EURO</name>
<dbReference type="PROSITE" id="PS01272">
    <property type="entry name" value="GCKR"/>
    <property type="match status" value="1"/>
</dbReference>
<dbReference type="Gene3D" id="3.40.50.10490">
    <property type="entry name" value="Glucose-6-phosphate isomerase like protein, domain 1"/>
    <property type="match status" value="1"/>
</dbReference>
<comment type="similarity">
    <text evidence="1">Belongs to the eukaryotic-type N-acetylglucosamine kinase family.</text>
</comment>
<feature type="domain" description="SIS" evidence="7">
    <location>
        <begin position="59"/>
        <end position="225"/>
    </location>
</feature>
<keyword evidence="5" id="KW-0119">Carbohydrate metabolism</keyword>
<dbReference type="NCBIfam" id="NF003915">
    <property type="entry name" value="PRK05441.1"/>
    <property type="match status" value="1"/>
</dbReference>
<dbReference type="InterPro" id="IPR040190">
    <property type="entry name" value="MURQ/GCKR"/>
</dbReference>
<evidence type="ECO:0000256" key="6">
    <source>
        <dbReference type="ARBA" id="ARBA00031123"/>
    </source>
</evidence>
<dbReference type="GO" id="GO:0070095">
    <property type="term" value="F:fructose-6-phosphate binding"/>
    <property type="evidence" value="ECO:0007669"/>
    <property type="project" value="TreeGrafter"/>
</dbReference>
<dbReference type="AlphaFoldDB" id="A0AAD4KFD0"/>
<accession>A0AAD4KFD0</accession>
<dbReference type="Pfam" id="PF01869">
    <property type="entry name" value="BcrAD_BadFG"/>
    <property type="match status" value="1"/>
</dbReference>
<dbReference type="InterPro" id="IPR043129">
    <property type="entry name" value="ATPase_NBD"/>
</dbReference>
<organism evidence="8 9">
    <name type="scientific">Talaromyces proteolyticus</name>
    <dbReference type="NCBI Taxonomy" id="1131652"/>
    <lineage>
        <taxon>Eukaryota</taxon>
        <taxon>Fungi</taxon>
        <taxon>Dikarya</taxon>
        <taxon>Ascomycota</taxon>
        <taxon>Pezizomycotina</taxon>
        <taxon>Eurotiomycetes</taxon>
        <taxon>Eurotiomycetidae</taxon>
        <taxon>Eurotiales</taxon>
        <taxon>Trichocomaceae</taxon>
        <taxon>Talaromyces</taxon>
        <taxon>Talaromyces sect. Bacilispori</taxon>
    </lineage>
</organism>
<evidence type="ECO:0000256" key="4">
    <source>
        <dbReference type="ARBA" id="ARBA00023239"/>
    </source>
</evidence>
<dbReference type="Gene3D" id="3.30.420.40">
    <property type="match status" value="2"/>
</dbReference>
<dbReference type="SUPFAM" id="SSF53067">
    <property type="entry name" value="Actin-like ATPase domain"/>
    <property type="match status" value="1"/>
</dbReference>
<dbReference type="GO" id="GO:0005654">
    <property type="term" value="C:nucleoplasm"/>
    <property type="evidence" value="ECO:0007669"/>
    <property type="project" value="TreeGrafter"/>
</dbReference>
<dbReference type="NCBIfam" id="NF009222">
    <property type="entry name" value="PRK12570.1"/>
    <property type="match status" value="1"/>
</dbReference>
<evidence type="ECO:0000256" key="5">
    <source>
        <dbReference type="ARBA" id="ARBA00023277"/>
    </source>
</evidence>
<dbReference type="GO" id="GO:0045127">
    <property type="term" value="F:N-acetylglucosamine kinase activity"/>
    <property type="evidence" value="ECO:0007669"/>
    <property type="project" value="UniProtKB-EC"/>
</dbReference>
<evidence type="ECO:0000259" key="7">
    <source>
        <dbReference type="PROSITE" id="PS51464"/>
    </source>
</evidence>